<sequence length="132" mass="14567">MTEVLVQQVNNMESSKATETSSSFSLLGNLFASRPSRLHGTMGSIYVGMCEELKPDESHLPSESWNASVDSQPQQQRLRSYSDMSAASTENTASNILKSPVFDIPRWTWPEHKAATLPTTPISKPLEPTKKA</sequence>
<evidence type="ECO:0000313" key="1">
    <source>
        <dbReference type="EMBL" id="KAJ9655956.1"/>
    </source>
</evidence>
<protein>
    <submittedName>
        <fullName evidence="1">Uncharacterized protein</fullName>
    </submittedName>
</protein>
<comment type="caution">
    <text evidence="1">The sequence shown here is derived from an EMBL/GenBank/DDBJ whole genome shotgun (WGS) entry which is preliminary data.</text>
</comment>
<evidence type="ECO:0000313" key="2">
    <source>
        <dbReference type="Proteomes" id="UP001172386"/>
    </source>
</evidence>
<reference evidence="1" key="1">
    <citation type="submission" date="2022-10" db="EMBL/GenBank/DDBJ databases">
        <title>Culturing micro-colonial fungi from biological soil crusts in the Mojave desert and describing Neophaeococcomyces mojavensis, and introducing the new genera and species Taxawa tesnikishii.</title>
        <authorList>
            <person name="Kurbessoian T."/>
            <person name="Stajich J.E."/>
        </authorList>
    </citation>
    <scope>NUCLEOTIDE SEQUENCE</scope>
    <source>
        <strain evidence="1">JES_112</strain>
    </source>
</reference>
<name>A0ACC3A6A6_9EURO</name>
<accession>A0ACC3A6A6</accession>
<dbReference type="EMBL" id="JAPDRQ010000086">
    <property type="protein sequence ID" value="KAJ9655956.1"/>
    <property type="molecule type" value="Genomic_DNA"/>
</dbReference>
<organism evidence="1 2">
    <name type="scientific">Neophaeococcomyces mojaviensis</name>
    <dbReference type="NCBI Taxonomy" id="3383035"/>
    <lineage>
        <taxon>Eukaryota</taxon>
        <taxon>Fungi</taxon>
        <taxon>Dikarya</taxon>
        <taxon>Ascomycota</taxon>
        <taxon>Pezizomycotina</taxon>
        <taxon>Eurotiomycetes</taxon>
        <taxon>Chaetothyriomycetidae</taxon>
        <taxon>Chaetothyriales</taxon>
        <taxon>Chaetothyriales incertae sedis</taxon>
        <taxon>Neophaeococcomyces</taxon>
    </lineage>
</organism>
<dbReference type="Proteomes" id="UP001172386">
    <property type="component" value="Unassembled WGS sequence"/>
</dbReference>
<proteinExistence type="predicted"/>
<keyword evidence="2" id="KW-1185">Reference proteome</keyword>
<gene>
    <name evidence="1" type="ORF">H2198_005304</name>
</gene>